<dbReference type="InterPro" id="IPR046929">
    <property type="entry name" value="HTH_Tnp"/>
</dbReference>
<protein>
    <submittedName>
        <fullName evidence="4">IS3 family transposase</fullName>
    </submittedName>
</protein>
<dbReference type="InterPro" id="IPR009057">
    <property type="entry name" value="Homeodomain-like_sf"/>
</dbReference>
<keyword evidence="2" id="KW-0175">Coiled coil</keyword>
<reference evidence="4 5" key="1">
    <citation type="submission" date="2021-07" db="EMBL/GenBank/DDBJ databases">
        <title>Paenibacillus radiodurans sp. nov., isolated from the southeastern edge of Tengger Desert.</title>
        <authorList>
            <person name="Zhang G."/>
        </authorList>
    </citation>
    <scope>NUCLEOTIDE SEQUENCE [LARGE SCALE GENOMIC DNA]</scope>
    <source>
        <strain evidence="4 5">CCM 7311</strain>
    </source>
</reference>
<comment type="caution">
    <text evidence="4">The sequence shown here is derived from an EMBL/GenBank/DDBJ whole genome shotgun (WGS) entry which is preliminary data.</text>
</comment>
<dbReference type="Gene3D" id="3.30.420.10">
    <property type="entry name" value="Ribonuclease H-like superfamily/Ribonuclease H"/>
    <property type="match status" value="1"/>
</dbReference>
<dbReference type="InterPro" id="IPR025948">
    <property type="entry name" value="HTH-like_dom"/>
</dbReference>
<dbReference type="Proteomes" id="UP001519887">
    <property type="component" value="Unassembled WGS sequence"/>
</dbReference>
<dbReference type="InterPro" id="IPR012337">
    <property type="entry name" value="RNaseH-like_sf"/>
</dbReference>
<dbReference type="Pfam" id="PF13333">
    <property type="entry name" value="rve_2"/>
    <property type="match status" value="1"/>
</dbReference>
<organism evidence="4 5">
    <name type="scientific">Paenibacillus sepulcri</name>
    <dbReference type="NCBI Taxonomy" id="359917"/>
    <lineage>
        <taxon>Bacteria</taxon>
        <taxon>Bacillati</taxon>
        <taxon>Bacillota</taxon>
        <taxon>Bacilli</taxon>
        <taxon>Bacillales</taxon>
        <taxon>Paenibacillaceae</taxon>
        <taxon>Paenibacillus</taxon>
    </lineage>
</organism>
<evidence type="ECO:0000313" key="5">
    <source>
        <dbReference type="Proteomes" id="UP001519887"/>
    </source>
</evidence>
<accession>A0ABS7CEH7</accession>
<dbReference type="PANTHER" id="PTHR46889:SF5">
    <property type="entry name" value="INTEGRASE PROTEIN"/>
    <property type="match status" value="1"/>
</dbReference>
<dbReference type="InterPro" id="IPR001584">
    <property type="entry name" value="Integrase_cat-core"/>
</dbReference>
<evidence type="ECO:0000259" key="3">
    <source>
        <dbReference type="PROSITE" id="PS50994"/>
    </source>
</evidence>
<dbReference type="Pfam" id="PF20310">
    <property type="entry name" value="HTH_Tnp_2"/>
    <property type="match status" value="1"/>
</dbReference>
<dbReference type="RefSeq" id="WP_379219474.1">
    <property type="nucleotide sequence ID" value="NZ_JBHRUP010000001.1"/>
</dbReference>
<feature type="domain" description="Integrase catalytic" evidence="3">
    <location>
        <begin position="277"/>
        <end position="444"/>
    </location>
</feature>
<evidence type="ECO:0000313" key="4">
    <source>
        <dbReference type="EMBL" id="MBW7459345.1"/>
    </source>
</evidence>
<evidence type="ECO:0000256" key="2">
    <source>
        <dbReference type="SAM" id="Coils"/>
    </source>
</evidence>
<gene>
    <name evidence="4" type="ORF">K0U00_35355</name>
</gene>
<dbReference type="NCBIfam" id="NF033516">
    <property type="entry name" value="transpos_IS3"/>
    <property type="match status" value="1"/>
</dbReference>
<comment type="function">
    <text evidence="1">Involved in the transposition of the insertion sequence.</text>
</comment>
<keyword evidence="5" id="KW-1185">Reference proteome</keyword>
<sequence length="446" mass="51847">MGKARGASRTFTEQEMRQLELNPNVRRVSDTTITYAPTFKTAAVQAYLEGQTPMEIFYAAGFNMDVIGHEKPKKCLLRWRQVYASQGEAGLLEEKRGKESTGRTTAGELSVEEKLRRAEARIKLLEAENDLLKKLEALERQTNKALTSSGRFQIINQTIRRHSLRRLTRFLCQAAEVSTSGYYRWCRAEEERQLREVVDEYDVQLIQTHFNQLNGKAGALGIKMRLERLNGVVMNHKKIRRLMRKFKLRATVRQANPYRKMARATQEHRTCENLLKRQFNPGEPEKVLLTDITYMRYGGGQWAYLSCVKDGATKQILAHCLSSTLELSIVERTLERLQTRLDGTLHPEAILHSDQGMHYTHPKIRHLIQQAGFQQSMSRKGNCWDNASMESFFGHMKDELLYSDCQTLKELRVRVNEYILYYNSERYQWTLKKMTPDEFRSHLLTA</sequence>
<dbReference type="SUPFAM" id="SSF53098">
    <property type="entry name" value="Ribonuclease H-like"/>
    <property type="match status" value="1"/>
</dbReference>
<evidence type="ECO:0000256" key="1">
    <source>
        <dbReference type="ARBA" id="ARBA00002286"/>
    </source>
</evidence>
<dbReference type="SUPFAM" id="SSF46689">
    <property type="entry name" value="Homeodomain-like"/>
    <property type="match status" value="1"/>
</dbReference>
<dbReference type="InterPro" id="IPR036397">
    <property type="entry name" value="RNaseH_sf"/>
</dbReference>
<dbReference type="PANTHER" id="PTHR46889">
    <property type="entry name" value="TRANSPOSASE INSF FOR INSERTION SEQUENCE IS3B-RELATED"/>
    <property type="match status" value="1"/>
</dbReference>
<name>A0ABS7CEH7_9BACL</name>
<dbReference type="InterPro" id="IPR048020">
    <property type="entry name" value="Transpos_IS3"/>
</dbReference>
<dbReference type="Pfam" id="PF00665">
    <property type="entry name" value="rve"/>
    <property type="match status" value="1"/>
</dbReference>
<dbReference type="Pfam" id="PF13276">
    <property type="entry name" value="HTH_21"/>
    <property type="match status" value="1"/>
</dbReference>
<feature type="coiled-coil region" evidence="2">
    <location>
        <begin position="108"/>
        <end position="145"/>
    </location>
</feature>
<dbReference type="PROSITE" id="PS50994">
    <property type="entry name" value="INTEGRASE"/>
    <property type="match status" value="1"/>
</dbReference>
<dbReference type="InterPro" id="IPR050900">
    <property type="entry name" value="Transposase_IS3/IS150/IS904"/>
</dbReference>
<dbReference type="EMBL" id="JAHZIK010001595">
    <property type="protein sequence ID" value="MBW7459345.1"/>
    <property type="molecule type" value="Genomic_DNA"/>
</dbReference>
<proteinExistence type="predicted"/>